<sequence length="104" mass="10545">MSVPRLSSPSALLPSGLVKNWLSQVGLGLVGVFAAGQTLSAEYHATTMGTAAALLLVGASLVCFAHAFLVASKMDLPAERASETPSPVTVADGGSTEDSDEVNE</sequence>
<evidence type="ECO:0000256" key="2">
    <source>
        <dbReference type="SAM" id="Phobius"/>
    </source>
</evidence>
<evidence type="ECO:0000256" key="1">
    <source>
        <dbReference type="SAM" id="MobiDB-lite"/>
    </source>
</evidence>
<organism evidence="3 4">
    <name type="scientific">Halorubrum distributum JCM 13916</name>
    <dbReference type="NCBI Taxonomy" id="1230455"/>
    <lineage>
        <taxon>Archaea</taxon>
        <taxon>Methanobacteriati</taxon>
        <taxon>Methanobacteriota</taxon>
        <taxon>Stenosarchaea group</taxon>
        <taxon>Halobacteria</taxon>
        <taxon>Halobacteriales</taxon>
        <taxon>Haloferacaceae</taxon>
        <taxon>Halorubrum</taxon>
        <taxon>Halorubrum distributum group</taxon>
    </lineage>
</organism>
<name>M0PQC7_9EURY</name>
<feature type="transmembrane region" description="Helical" evidence="2">
    <location>
        <begin position="51"/>
        <end position="71"/>
    </location>
</feature>
<keyword evidence="2" id="KW-1133">Transmembrane helix</keyword>
<feature type="compositionally biased region" description="Acidic residues" evidence="1">
    <location>
        <begin position="95"/>
        <end position="104"/>
    </location>
</feature>
<dbReference type="STRING" id="1230455.C462_05273"/>
<evidence type="ECO:0000313" key="3">
    <source>
        <dbReference type="EMBL" id="EMA71744.1"/>
    </source>
</evidence>
<dbReference type="RefSeq" id="WP_007994218.1">
    <property type="nucleotide sequence ID" value="NZ_AOJJ01000043.1"/>
</dbReference>
<evidence type="ECO:0000313" key="4">
    <source>
        <dbReference type="Proteomes" id="UP000011528"/>
    </source>
</evidence>
<dbReference type="Proteomes" id="UP000011528">
    <property type="component" value="Unassembled WGS sequence"/>
</dbReference>
<gene>
    <name evidence="3" type="ORF">C462_05273</name>
</gene>
<keyword evidence="2" id="KW-0812">Transmembrane</keyword>
<protein>
    <submittedName>
        <fullName evidence="3">Uncharacterized protein</fullName>
    </submittedName>
</protein>
<proteinExistence type="predicted"/>
<accession>M0PQC7</accession>
<keyword evidence="2" id="KW-0472">Membrane</keyword>
<dbReference type="EMBL" id="AOJJ01000043">
    <property type="protein sequence ID" value="EMA71744.1"/>
    <property type="molecule type" value="Genomic_DNA"/>
</dbReference>
<reference evidence="3 4" key="1">
    <citation type="journal article" date="2014" name="PLoS Genet.">
        <title>Phylogenetically driven sequencing of extremely halophilic archaea reveals strategies for static and dynamic osmo-response.</title>
        <authorList>
            <person name="Becker E.A."/>
            <person name="Seitzer P.M."/>
            <person name="Tritt A."/>
            <person name="Larsen D."/>
            <person name="Krusor M."/>
            <person name="Yao A.I."/>
            <person name="Wu D."/>
            <person name="Madern D."/>
            <person name="Eisen J.A."/>
            <person name="Darling A.E."/>
            <person name="Facciotti M.T."/>
        </authorList>
    </citation>
    <scope>NUCLEOTIDE SEQUENCE [LARGE SCALE GENOMIC DNA]</scope>
    <source>
        <strain evidence="3 4">JCM 13916</strain>
    </source>
</reference>
<feature type="region of interest" description="Disordered" evidence="1">
    <location>
        <begin position="79"/>
        <end position="104"/>
    </location>
</feature>
<dbReference type="AlphaFoldDB" id="M0PQC7"/>
<comment type="caution">
    <text evidence="3">The sequence shown here is derived from an EMBL/GenBank/DDBJ whole genome shotgun (WGS) entry which is preliminary data.</text>
</comment>